<dbReference type="PANTHER" id="PTHR11860">
    <property type="entry name" value="POLYMERIC-IMMUNOGLOBULIN RECEPTOR"/>
    <property type="match status" value="1"/>
</dbReference>
<dbReference type="Gene3D" id="2.60.40.10">
    <property type="entry name" value="Immunoglobulins"/>
    <property type="match status" value="1"/>
</dbReference>
<feature type="region of interest" description="Disordered" evidence="4">
    <location>
        <begin position="132"/>
        <end position="158"/>
    </location>
</feature>
<feature type="signal peptide" evidence="6">
    <location>
        <begin position="1"/>
        <end position="26"/>
    </location>
</feature>
<evidence type="ECO:0000313" key="7">
    <source>
        <dbReference type="EMBL" id="MED6268347.1"/>
    </source>
</evidence>
<feature type="chain" id="PRO_5045373002" description="Immunoglobulin subtype domain-containing protein" evidence="6">
    <location>
        <begin position="27"/>
        <end position="314"/>
    </location>
</feature>
<evidence type="ECO:0008006" key="9">
    <source>
        <dbReference type="Google" id="ProtNLM"/>
    </source>
</evidence>
<dbReference type="InterPro" id="IPR036179">
    <property type="entry name" value="Ig-like_dom_sf"/>
</dbReference>
<sequence length="314" mass="34942">MKVCHPFICLLFLAGLQDGGLGLVQAQTYTELEGRNITVSCSFYLTGRKMYFCKKDCSRENILVETTDYKAQRGRYSIEFNKTGTASYFLLVSITELKRSDSGWYRCALDQTWIRHMDFEIVVNYDSPAATPTSTQSLSFSPVSSSSETTKQSKRSAPPPGVLLSVAMVLVITVILLAAAFLVFFKHRSSSQHEALSAEPSVETGYATVIKTNRVKKEIRKDGENRTSDKTTRTTAEYSLSSWPQNTVEGDILDYSTVFFSKHTTILGSGAPCGHRADSTLYSEPWTDGNPANCRKHDSPPLYSTITLHQQTQC</sequence>
<dbReference type="EMBL" id="JAHUTJ010010290">
    <property type="protein sequence ID" value="MED6268347.1"/>
    <property type="molecule type" value="Genomic_DNA"/>
</dbReference>
<comment type="caution">
    <text evidence="7">The sequence shown here is derived from an EMBL/GenBank/DDBJ whole genome shotgun (WGS) entry which is preliminary data.</text>
</comment>
<keyword evidence="3 5" id="KW-0472">Membrane</keyword>
<proteinExistence type="predicted"/>
<dbReference type="SUPFAM" id="SSF48726">
    <property type="entry name" value="Immunoglobulin"/>
    <property type="match status" value="1"/>
</dbReference>
<keyword evidence="5" id="KW-1133">Transmembrane helix</keyword>
<dbReference type="PANTHER" id="PTHR11860:SF87">
    <property type="entry name" value="CMRF35-LIKE MOLECULE 8"/>
    <property type="match status" value="1"/>
</dbReference>
<evidence type="ECO:0000256" key="2">
    <source>
        <dbReference type="ARBA" id="ARBA00022692"/>
    </source>
</evidence>
<name>A0ABU7CZK3_9TELE</name>
<protein>
    <recommendedName>
        <fullName evidence="9">Immunoglobulin subtype domain-containing protein</fullName>
    </recommendedName>
</protein>
<dbReference type="InterPro" id="IPR050671">
    <property type="entry name" value="CD300_family_receptors"/>
</dbReference>
<keyword evidence="2 5" id="KW-0812">Transmembrane</keyword>
<organism evidence="7 8">
    <name type="scientific">Characodon lateralis</name>
    <dbReference type="NCBI Taxonomy" id="208331"/>
    <lineage>
        <taxon>Eukaryota</taxon>
        <taxon>Metazoa</taxon>
        <taxon>Chordata</taxon>
        <taxon>Craniata</taxon>
        <taxon>Vertebrata</taxon>
        <taxon>Euteleostomi</taxon>
        <taxon>Actinopterygii</taxon>
        <taxon>Neopterygii</taxon>
        <taxon>Teleostei</taxon>
        <taxon>Neoteleostei</taxon>
        <taxon>Acanthomorphata</taxon>
        <taxon>Ovalentaria</taxon>
        <taxon>Atherinomorphae</taxon>
        <taxon>Cyprinodontiformes</taxon>
        <taxon>Goodeidae</taxon>
        <taxon>Characodon</taxon>
    </lineage>
</organism>
<feature type="transmembrane region" description="Helical" evidence="5">
    <location>
        <begin position="162"/>
        <end position="185"/>
    </location>
</feature>
<dbReference type="Proteomes" id="UP001352852">
    <property type="component" value="Unassembled WGS sequence"/>
</dbReference>
<dbReference type="InterPro" id="IPR013783">
    <property type="entry name" value="Ig-like_fold"/>
</dbReference>
<evidence type="ECO:0000256" key="6">
    <source>
        <dbReference type="SAM" id="SignalP"/>
    </source>
</evidence>
<evidence type="ECO:0000256" key="1">
    <source>
        <dbReference type="ARBA" id="ARBA00004370"/>
    </source>
</evidence>
<comment type="subcellular location">
    <subcellularLocation>
        <location evidence="1">Membrane</location>
    </subcellularLocation>
</comment>
<feature type="compositionally biased region" description="Low complexity" evidence="4">
    <location>
        <begin position="133"/>
        <end position="150"/>
    </location>
</feature>
<reference evidence="7 8" key="1">
    <citation type="submission" date="2021-06" db="EMBL/GenBank/DDBJ databases">
        <authorList>
            <person name="Palmer J.M."/>
        </authorList>
    </citation>
    <scope>NUCLEOTIDE SEQUENCE [LARGE SCALE GENOMIC DNA]</scope>
    <source>
        <strain evidence="7 8">CL_MEX2019</strain>
        <tissue evidence="7">Muscle</tissue>
    </source>
</reference>
<evidence type="ECO:0000256" key="4">
    <source>
        <dbReference type="SAM" id="MobiDB-lite"/>
    </source>
</evidence>
<gene>
    <name evidence="7" type="ORF">CHARACLAT_021437</name>
</gene>
<evidence type="ECO:0000256" key="3">
    <source>
        <dbReference type="ARBA" id="ARBA00023136"/>
    </source>
</evidence>
<keyword evidence="6" id="KW-0732">Signal</keyword>
<accession>A0ABU7CZK3</accession>
<evidence type="ECO:0000313" key="8">
    <source>
        <dbReference type="Proteomes" id="UP001352852"/>
    </source>
</evidence>
<evidence type="ECO:0000256" key="5">
    <source>
        <dbReference type="SAM" id="Phobius"/>
    </source>
</evidence>
<keyword evidence="8" id="KW-1185">Reference proteome</keyword>